<evidence type="ECO:0000256" key="2">
    <source>
        <dbReference type="ARBA" id="ARBA00022629"/>
    </source>
</evidence>
<dbReference type="GO" id="GO:0042732">
    <property type="term" value="P:D-xylose metabolic process"/>
    <property type="evidence" value="ECO:0007669"/>
    <property type="project" value="UniProtKB-KW"/>
</dbReference>
<keyword evidence="4 8" id="KW-0547">Nucleotide-binding</keyword>
<evidence type="ECO:0000256" key="3">
    <source>
        <dbReference type="ARBA" id="ARBA00022679"/>
    </source>
</evidence>
<comment type="caution">
    <text evidence="13">The sequence shown here is derived from an EMBL/GenBank/DDBJ whole genome shotgun (WGS) entry which is preliminary data.</text>
</comment>
<dbReference type="GO" id="GO:0005998">
    <property type="term" value="P:xylulose catabolic process"/>
    <property type="evidence" value="ECO:0007669"/>
    <property type="project" value="UniProtKB-UniRule"/>
</dbReference>
<evidence type="ECO:0000256" key="7">
    <source>
        <dbReference type="ARBA" id="ARBA00023277"/>
    </source>
</evidence>
<sequence>MAYVLGIDLGTSSLKGLLVNPEGEIVYETSTDYPTLSPQAGYSEQDPQVWLDAMDIVLSRLVADVPDAKEQLAGISISGQMHSLVLLDEQRRALRNAILWNDVRTTTQCQQIIETLGEDLLAITKNTALEGFTLPKILWVQEHEPDIWAATKGFQLPKDYLRLWLTGEYHMDLSDAAGTLLLDVEKAEWSPLIAERFNLEIEQFPILVDSVGQTGVVKAGLAARYGFVQPVKVFAGGADNACAAVGSGVVKADIGMSSIGTSGVFLSMEDTAQKDYQGRLHLFNHAVPQQYYSMGVTLSAGNSLNWFKRTFAKALSFDELLAGIDEIPAGSEGLLFSPYITGERTPHNDANIRGSFIGMDVRHELGHFTRSVLEGITFSLKDSFNLMQSVANKEFSTIVSVGGGAKNRTWLQIQADVFNTPISVLKSEQGPGLGAAMLAAVGLGWFENLEACSERFVEVAEVIQPNRENVAIYEAAYARYQRIYAASKEVLMA</sequence>
<evidence type="ECO:0000256" key="10">
    <source>
        <dbReference type="RuleBase" id="RU364073"/>
    </source>
</evidence>
<feature type="domain" description="Carbohydrate kinase FGGY C-terminal" evidence="12">
    <location>
        <begin position="256"/>
        <end position="442"/>
    </location>
</feature>
<evidence type="ECO:0000256" key="5">
    <source>
        <dbReference type="ARBA" id="ARBA00022777"/>
    </source>
</evidence>
<keyword evidence="2 8" id="KW-0859">Xylose metabolism</keyword>
<comment type="similarity">
    <text evidence="1 8 9">Belongs to the FGGY kinase family.</text>
</comment>
<evidence type="ECO:0000256" key="1">
    <source>
        <dbReference type="ARBA" id="ARBA00009156"/>
    </source>
</evidence>
<dbReference type="HAMAP" id="MF_02220">
    <property type="entry name" value="XylB"/>
    <property type="match status" value="1"/>
</dbReference>
<comment type="catalytic activity">
    <reaction evidence="8 10">
        <text>D-xylulose + ATP = D-xylulose 5-phosphate + ADP + H(+)</text>
        <dbReference type="Rhea" id="RHEA:10964"/>
        <dbReference type="ChEBI" id="CHEBI:15378"/>
        <dbReference type="ChEBI" id="CHEBI:17140"/>
        <dbReference type="ChEBI" id="CHEBI:30616"/>
        <dbReference type="ChEBI" id="CHEBI:57737"/>
        <dbReference type="ChEBI" id="CHEBI:456216"/>
        <dbReference type="EC" id="2.7.1.17"/>
    </reaction>
</comment>
<reference evidence="13 14" key="1">
    <citation type="submission" date="2019-11" db="EMBL/GenBank/DDBJ databases">
        <title>Characterisation of Fundicoccus ignavus gen. nov. sp. nov., a novel genus of the family Aerococcaceae from bulk tank milk.</title>
        <authorList>
            <person name="Siebert A."/>
            <person name="Huptas C."/>
            <person name="Wenning M."/>
            <person name="Scherer S."/>
            <person name="Doll E.V."/>
        </authorList>
    </citation>
    <scope>NUCLEOTIDE SEQUENCE [LARGE SCALE GENOMIC DNA]</scope>
    <source>
        <strain evidence="13 14">DSM 109652</strain>
    </source>
</reference>
<feature type="domain" description="Carbohydrate kinase FGGY N-terminal" evidence="11">
    <location>
        <begin position="3"/>
        <end position="246"/>
    </location>
</feature>
<dbReference type="PANTHER" id="PTHR43095:SF5">
    <property type="entry name" value="XYLULOSE KINASE"/>
    <property type="match status" value="1"/>
</dbReference>
<name>A0A844CBT3_9LACT</name>
<dbReference type="Gene3D" id="3.30.420.40">
    <property type="match status" value="2"/>
</dbReference>
<gene>
    <name evidence="8 10 13" type="primary">xylB</name>
    <name evidence="13" type="ORF">GF867_05210</name>
</gene>
<evidence type="ECO:0000256" key="4">
    <source>
        <dbReference type="ARBA" id="ARBA00022741"/>
    </source>
</evidence>
<dbReference type="InterPro" id="IPR000577">
    <property type="entry name" value="Carb_kinase_FGGY"/>
</dbReference>
<dbReference type="RefSeq" id="WP_153832048.1">
    <property type="nucleotide sequence ID" value="NZ_WJQT01000005.1"/>
</dbReference>
<proteinExistence type="inferred from homology"/>
<keyword evidence="3 8" id="KW-0808">Transferase</keyword>
<keyword evidence="7 8" id="KW-0119">Carbohydrate metabolism</keyword>
<evidence type="ECO:0000313" key="13">
    <source>
        <dbReference type="EMBL" id="MRJ46961.1"/>
    </source>
</evidence>
<dbReference type="GO" id="GO:0004856">
    <property type="term" value="F:D-xylulokinase activity"/>
    <property type="evidence" value="ECO:0007669"/>
    <property type="project" value="UniProtKB-UniRule"/>
</dbReference>
<keyword evidence="5 8" id="KW-0418">Kinase</keyword>
<dbReference type="PIRSF" id="PIRSF000538">
    <property type="entry name" value="GlpK"/>
    <property type="match status" value="1"/>
</dbReference>
<dbReference type="PRINTS" id="PR00475">
    <property type="entry name" value="HEXOKINASE"/>
</dbReference>
<dbReference type="InterPro" id="IPR018483">
    <property type="entry name" value="Carb_kinase_FGGY_CS"/>
</dbReference>
<evidence type="ECO:0000256" key="8">
    <source>
        <dbReference type="HAMAP-Rule" id="MF_02220"/>
    </source>
</evidence>
<dbReference type="AlphaFoldDB" id="A0A844CBT3"/>
<dbReference type="InterPro" id="IPR018485">
    <property type="entry name" value="FGGY_C"/>
</dbReference>
<feature type="site" description="Important for activity" evidence="8">
    <location>
        <position position="8"/>
    </location>
</feature>
<dbReference type="PANTHER" id="PTHR43095">
    <property type="entry name" value="SUGAR KINASE"/>
    <property type="match status" value="1"/>
</dbReference>
<dbReference type="InterPro" id="IPR043129">
    <property type="entry name" value="ATPase_NBD"/>
</dbReference>
<evidence type="ECO:0000259" key="11">
    <source>
        <dbReference type="Pfam" id="PF00370"/>
    </source>
</evidence>
<dbReference type="PROSITE" id="PS00933">
    <property type="entry name" value="FGGY_KINASES_1"/>
    <property type="match status" value="1"/>
</dbReference>
<dbReference type="InterPro" id="IPR018484">
    <property type="entry name" value="FGGY_N"/>
</dbReference>
<protein>
    <recommendedName>
        <fullName evidence="8 10">Xylulose kinase</fullName>
        <shortName evidence="8 10">Xylulokinase</shortName>
        <ecNumber evidence="8 10">2.7.1.17</ecNumber>
    </recommendedName>
</protein>
<dbReference type="EC" id="2.7.1.17" evidence="8 10"/>
<keyword evidence="6 8" id="KW-0067">ATP-binding</keyword>
<dbReference type="CDD" id="cd07808">
    <property type="entry name" value="ASKHA_NBD_FGGY_EcXK-like"/>
    <property type="match status" value="1"/>
</dbReference>
<comment type="function">
    <text evidence="8">Catalyzes the phosphorylation of D-xylulose to D-xylulose 5-phosphate.</text>
</comment>
<dbReference type="Pfam" id="PF00370">
    <property type="entry name" value="FGGY_N"/>
    <property type="match status" value="1"/>
</dbReference>
<dbReference type="EMBL" id="WJQT01000005">
    <property type="protein sequence ID" value="MRJ46961.1"/>
    <property type="molecule type" value="Genomic_DNA"/>
</dbReference>
<dbReference type="NCBIfam" id="TIGR01312">
    <property type="entry name" value="XylB"/>
    <property type="match status" value="1"/>
</dbReference>
<evidence type="ECO:0000259" key="12">
    <source>
        <dbReference type="Pfam" id="PF02782"/>
    </source>
</evidence>
<organism evidence="13 14">
    <name type="scientific">Fundicoccus ignavus</name>
    <dbReference type="NCBI Taxonomy" id="2664442"/>
    <lineage>
        <taxon>Bacteria</taxon>
        <taxon>Bacillati</taxon>
        <taxon>Bacillota</taxon>
        <taxon>Bacilli</taxon>
        <taxon>Lactobacillales</taxon>
        <taxon>Aerococcaceae</taxon>
        <taxon>Fundicoccus</taxon>
    </lineage>
</organism>
<accession>A0A844CBT3</accession>
<dbReference type="Proteomes" id="UP000440066">
    <property type="component" value="Unassembled WGS sequence"/>
</dbReference>
<feature type="active site" description="Proton acceptor" evidence="8">
    <location>
        <position position="239"/>
    </location>
</feature>
<dbReference type="GO" id="GO:0005524">
    <property type="term" value="F:ATP binding"/>
    <property type="evidence" value="ECO:0007669"/>
    <property type="project" value="UniProtKB-UniRule"/>
</dbReference>
<dbReference type="InterPro" id="IPR050406">
    <property type="entry name" value="FGGY_Carb_Kinase"/>
</dbReference>
<dbReference type="Pfam" id="PF02782">
    <property type="entry name" value="FGGY_C"/>
    <property type="match status" value="1"/>
</dbReference>
<evidence type="ECO:0000256" key="6">
    <source>
        <dbReference type="ARBA" id="ARBA00022840"/>
    </source>
</evidence>
<dbReference type="SUPFAM" id="SSF53067">
    <property type="entry name" value="Actin-like ATPase domain"/>
    <property type="match status" value="2"/>
</dbReference>
<dbReference type="PROSITE" id="PS00445">
    <property type="entry name" value="FGGY_KINASES_2"/>
    <property type="match status" value="1"/>
</dbReference>
<dbReference type="InterPro" id="IPR006000">
    <property type="entry name" value="Xylulokinase"/>
</dbReference>
<evidence type="ECO:0000256" key="9">
    <source>
        <dbReference type="RuleBase" id="RU003733"/>
    </source>
</evidence>
<evidence type="ECO:0000313" key="14">
    <source>
        <dbReference type="Proteomes" id="UP000440066"/>
    </source>
</evidence>
<feature type="binding site" evidence="8">
    <location>
        <begin position="81"/>
        <end position="82"/>
    </location>
    <ligand>
        <name>substrate</name>
    </ligand>
</feature>